<organism evidence="1">
    <name type="scientific">Anguilla anguilla</name>
    <name type="common">European freshwater eel</name>
    <name type="synonym">Muraena anguilla</name>
    <dbReference type="NCBI Taxonomy" id="7936"/>
    <lineage>
        <taxon>Eukaryota</taxon>
        <taxon>Metazoa</taxon>
        <taxon>Chordata</taxon>
        <taxon>Craniata</taxon>
        <taxon>Vertebrata</taxon>
        <taxon>Euteleostomi</taxon>
        <taxon>Actinopterygii</taxon>
        <taxon>Neopterygii</taxon>
        <taxon>Teleostei</taxon>
        <taxon>Anguilliformes</taxon>
        <taxon>Anguillidae</taxon>
        <taxon>Anguilla</taxon>
    </lineage>
</organism>
<name>A0A0E9TDW9_ANGAN</name>
<dbReference type="AlphaFoldDB" id="A0A0E9TDW9"/>
<reference evidence="1" key="2">
    <citation type="journal article" date="2015" name="Fish Shellfish Immunol.">
        <title>Early steps in the European eel (Anguilla anguilla)-Vibrio vulnificus interaction in the gills: Role of the RtxA13 toxin.</title>
        <authorList>
            <person name="Callol A."/>
            <person name="Pajuelo D."/>
            <person name="Ebbesson L."/>
            <person name="Teles M."/>
            <person name="MacKenzie S."/>
            <person name="Amaro C."/>
        </authorList>
    </citation>
    <scope>NUCLEOTIDE SEQUENCE</scope>
</reference>
<proteinExistence type="predicted"/>
<reference evidence="1" key="1">
    <citation type="submission" date="2014-11" db="EMBL/GenBank/DDBJ databases">
        <authorList>
            <person name="Amaro Gonzalez C."/>
        </authorList>
    </citation>
    <scope>NUCLEOTIDE SEQUENCE</scope>
</reference>
<dbReference type="EMBL" id="GBXM01056935">
    <property type="protein sequence ID" value="JAH51642.1"/>
    <property type="molecule type" value="Transcribed_RNA"/>
</dbReference>
<evidence type="ECO:0000313" key="1">
    <source>
        <dbReference type="EMBL" id="JAH51642.1"/>
    </source>
</evidence>
<sequence>MLWLTVHSISHLRSRISRRHVRARSDAL</sequence>
<accession>A0A0E9TDW9</accession>
<protein>
    <submittedName>
        <fullName evidence="1">Uncharacterized protein</fullName>
    </submittedName>
</protein>